<keyword evidence="1" id="KW-0812">Transmembrane</keyword>
<dbReference type="PANTHER" id="PTHR33371">
    <property type="entry name" value="INTERMEMBRANE PHOSPHOLIPID TRANSPORT SYSTEM BINDING PROTEIN MLAD-RELATED"/>
    <property type="match status" value="1"/>
</dbReference>
<evidence type="ECO:0000313" key="3">
    <source>
        <dbReference type="EMBL" id="KUG24459.1"/>
    </source>
</evidence>
<comment type="caution">
    <text evidence="3">The sequence shown here is derived from an EMBL/GenBank/DDBJ whole genome shotgun (WGS) entry which is preliminary data.</text>
</comment>
<name>A0A0W8FUA6_9ZZZZ</name>
<evidence type="ECO:0000259" key="2">
    <source>
        <dbReference type="Pfam" id="PF02470"/>
    </source>
</evidence>
<proteinExistence type="predicted"/>
<gene>
    <name evidence="3" type="ORF">ASZ90_005747</name>
</gene>
<dbReference type="AlphaFoldDB" id="A0A0W8FUA6"/>
<feature type="domain" description="Mce/MlaD" evidence="2">
    <location>
        <begin position="35"/>
        <end position="100"/>
    </location>
</feature>
<sequence length="253" mass="28046">MKREIKVGFFIVCTAIIICIALLYLANEKGFFTRNYSFTLSSQSGDGFAEGMPVEFSGFTIGKVQKLELNDKGIVLIKIKIPQKHMKWIRTDSTFTLYRSLIGTARIVVTTDNFKSAPLPEYKIPQVQVVNDINDSIEKVQPLLDKITQIAENLERVSAKVDNMAGKADVHVFGSDGTMPQFNKILKDVNGKLERLNPAVDNLNKISTEASEGLKDIGILRSNVDDTLNAVEDLAKGVDSIISTKKEPEIKLP</sequence>
<feature type="transmembrane region" description="Helical" evidence="1">
    <location>
        <begin position="7"/>
        <end position="26"/>
    </location>
</feature>
<accession>A0A0W8FUA6</accession>
<keyword evidence="1" id="KW-1133">Transmembrane helix</keyword>
<dbReference type="InterPro" id="IPR003399">
    <property type="entry name" value="Mce/MlaD"/>
</dbReference>
<dbReference type="InterPro" id="IPR052336">
    <property type="entry name" value="MlaD_Phospholipid_Transporter"/>
</dbReference>
<dbReference type="EMBL" id="LNQE01000847">
    <property type="protein sequence ID" value="KUG24459.1"/>
    <property type="molecule type" value="Genomic_DNA"/>
</dbReference>
<keyword evidence="1" id="KW-0472">Membrane</keyword>
<reference evidence="3" key="1">
    <citation type="journal article" date="2015" name="Proc. Natl. Acad. Sci. U.S.A.">
        <title>Networks of energetic and metabolic interactions define dynamics in microbial communities.</title>
        <authorList>
            <person name="Embree M."/>
            <person name="Liu J.K."/>
            <person name="Al-Bassam M.M."/>
            <person name="Zengler K."/>
        </authorList>
    </citation>
    <scope>NUCLEOTIDE SEQUENCE</scope>
</reference>
<dbReference type="Pfam" id="PF02470">
    <property type="entry name" value="MlaD"/>
    <property type="match status" value="1"/>
</dbReference>
<protein>
    <submittedName>
        <fullName evidence="3">Mce4</fullName>
    </submittedName>
</protein>
<dbReference type="PANTHER" id="PTHR33371:SF4">
    <property type="entry name" value="INTERMEMBRANE PHOSPHOLIPID TRANSPORT SYSTEM BINDING PROTEIN MLAD"/>
    <property type="match status" value="1"/>
</dbReference>
<organism evidence="3">
    <name type="scientific">hydrocarbon metagenome</name>
    <dbReference type="NCBI Taxonomy" id="938273"/>
    <lineage>
        <taxon>unclassified sequences</taxon>
        <taxon>metagenomes</taxon>
        <taxon>ecological metagenomes</taxon>
    </lineage>
</organism>
<evidence type="ECO:0000256" key="1">
    <source>
        <dbReference type="SAM" id="Phobius"/>
    </source>
</evidence>